<dbReference type="GO" id="GO:0030154">
    <property type="term" value="P:cell differentiation"/>
    <property type="evidence" value="ECO:0007669"/>
    <property type="project" value="TreeGrafter"/>
</dbReference>
<keyword evidence="3" id="KW-0862">Zinc</keyword>
<gene>
    <name evidence="11" type="ORF">CDAUBV1_LOCUS16235</name>
</gene>
<dbReference type="GO" id="GO:0045944">
    <property type="term" value="P:positive regulation of transcription by RNA polymerase II"/>
    <property type="evidence" value="ECO:0007669"/>
    <property type="project" value="TreeGrafter"/>
</dbReference>
<dbReference type="InterPro" id="IPR050234">
    <property type="entry name" value="Nuclear_hormone_rcpt_NR1"/>
</dbReference>
<evidence type="ECO:0000313" key="12">
    <source>
        <dbReference type="Proteomes" id="UP001497525"/>
    </source>
</evidence>
<protein>
    <recommendedName>
        <fullName evidence="10">Nuclear receptor domain-containing protein</fullName>
    </recommendedName>
</protein>
<evidence type="ECO:0000256" key="4">
    <source>
        <dbReference type="ARBA" id="ARBA00023015"/>
    </source>
</evidence>
<comment type="caution">
    <text evidence="11">The sequence shown here is derived from an EMBL/GenBank/DDBJ whole genome shotgun (WGS) entry which is preliminary data.</text>
</comment>
<dbReference type="InterPro" id="IPR001628">
    <property type="entry name" value="Znf_hrmn_rcpt"/>
</dbReference>
<feature type="compositionally biased region" description="Basic and acidic residues" evidence="9">
    <location>
        <begin position="1254"/>
        <end position="1264"/>
    </location>
</feature>
<organism evidence="11 12">
    <name type="scientific">Calicophoron daubneyi</name>
    <name type="common">Rumen fluke</name>
    <name type="synonym">Paramphistomum daubneyi</name>
    <dbReference type="NCBI Taxonomy" id="300641"/>
    <lineage>
        <taxon>Eukaryota</taxon>
        <taxon>Metazoa</taxon>
        <taxon>Spiralia</taxon>
        <taxon>Lophotrochozoa</taxon>
        <taxon>Platyhelminthes</taxon>
        <taxon>Trematoda</taxon>
        <taxon>Digenea</taxon>
        <taxon>Plagiorchiida</taxon>
        <taxon>Pronocephalata</taxon>
        <taxon>Paramphistomoidea</taxon>
        <taxon>Paramphistomidae</taxon>
        <taxon>Calicophoron</taxon>
    </lineage>
</organism>
<dbReference type="PROSITE" id="PS00031">
    <property type="entry name" value="NUCLEAR_REC_DBD_1"/>
    <property type="match status" value="1"/>
</dbReference>
<feature type="region of interest" description="Disordered" evidence="9">
    <location>
        <begin position="1184"/>
        <end position="1208"/>
    </location>
</feature>
<evidence type="ECO:0000256" key="8">
    <source>
        <dbReference type="ARBA" id="ARBA00023242"/>
    </source>
</evidence>
<feature type="compositionally biased region" description="Basic and acidic residues" evidence="9">
    <location>
        <begin position="1229"/>
        <end position="1238"/>
    </location>
</feature>
<feature type="region of interest" description="Disordered" evidence="9">
    <location>
        <begin position="294"/>
        <end position="314"/>
    </location>
</feature>
<dbReference type="Pfam" id="PF00105">
    <property type="entry name" value="zf-C4"/>
    <property type="match status" value="2"/>
</dbReference>
<evidence type="ECO:0000313" key="11">
    <source>
        <dbReference type="EMBL" id="CAL5140941.1"/>
    </source>
</evidence>
<proteinExistence type="predicted"/>
<dbReference type="GO" id="GO:0000978">
    <property type="term" value="F:RNA polymerase II cis-regulatory region sequence-specific DNA binding"/>
    <property type="evidence" value="ECO:0007669"/>
    <property type="project" value="TreeGrafter"/>
</dbReference>
<dbReference type="Proteomes" id="UP001497525">
    <property type="component" value="Unassembled WGS sequence"/>
</dbReference>
<keyword evidence="8" id="KW-0539">Nucleus</keyword>
<dbReference type="PANTHER" id="PTHR24082:SF283">
    <property type="entry name" value="NUCLEAR HORMONE RECEPTOR HR96"/>
    <property type="match status" value="1"/>
</dbReference>
<evidence type="ECO:0000256" key="2">
    <source>
        <dbReference type="ARBA" id="ARBA00022771"/>
    </source>
</evidence>
<evidence type="ECO:0000256" key="1">
    <source>
        <dbReference type="ARBA" id="ARBA00022723"/>
    </source>
</evidence>
<dbReference type="InterPro" id="IPR013088">
    <property type="entry name" value="Znf_NHR/GATA"/>
</dbReference>
<evidence type="ECO:0000256" key="6">
    <source>
        <dbReference type="ARBA" id="ARBA00023163"/>
    </source>
</evidence>
<keyword evidence="6" id="KW-0804">Transcription</keyword>
<dbReference type="GO" id="GO:0008270">
    <property type="term" value="F:zinc ion binding"/>
    <property type="evidence" value="ECO:0007669"/>
    <property type="project" value="UniProtKB-KW"/>
</dbReference>
<reference evidence="11" key="1">
    <citation type="submission" date="2024-06" db="EMBL/GenBank/DDBJ databases">
        <authorList>
            <person name="Liu X."/>
            <person name="Lenzi L."/>
            <person name="Haldenby T S."/>
            <person name="Uol C."/>
        </authorList>
    </citation>
    <scope>NUCLEOTIDE SEQUENCE</scope>
</reference>
<dbReference type="Gene3D" id="3.30.50.10">
    <property type="entry name" value="Erythroid Transcription Factor GATA-1, subunit A"/>
    <property type="match status" value="1"/>
</dbReference>
<evidence type="ECO:0000259" key="10">
    <source>
        <dbReference type="PROSITE" id="PS51030"/>
    </source>
</evidence>
<evidence type="ECO:0000256" key="9">
    <source>
        <dbReference type="SAM" id="MobiDB-lite"/>
    </source>
</evidence>
<feature type="compositionally biased region" description="Polar residues" evidence="9">
    <location>
        <begin position="1184"/>
        <end position="1194"/>
    </location>
</feature>
<feature type="domain" description="Nuclear receptor" evidence="10">
    <location>
        <begin position="362"/>
        <end position="468"/>
    </location>
</feature>
<evidence type="ECO:0000256" key="7">
    <source>
        <dbReference type="ARBA" id="ARBA00023170"/>
    </source>
</evidence>
<accession>A0AAV2TXV8</accession>
<sequence length="1496" mass="163809">MLSDPAFTTDFLSVRKMGADTATKKRKWEEIDNVLPSQKNAVDYQLNSSGPYGNYTSSAGFLNELDESISFVQRPRSSVSNLGSHIRDSILIQHADIHPETRDHKEYALEDKEILGNRDELTTPVAITALDTSALLANPNYLYEQTSVPPRDLNLSDCYPYDLSSSPAPHLTSAGVAGQFDTDVCSNSYGMDESRMGENLISNGTVESLPQSGGGEILPNNLINPIPTPCQSLLWFDGMASHTNEADDYCRRNDLSDSFPCASLEVTAMGEQYSSAAVGSRRTLSSNKFTCEIHDQQSQQHPKDPSLQQPDPGLLGLRYTDELTPSSNKIPYQSLDVTEPRRDKVTGKFKQNNHSEHSSSLEKRCKVCGDRAVNHNFGQLTCESCKAFFRRNAHKFLPNLLEASTSDEPCFEYDGQTMSSPRARCFVELTCTSKTGEHDITPTTRRECPACRLKKCFLVGMRPDLIQVRKKDGSKPRWLDKVPSAAIVHEKHFQSTDASGWVTAGLAIGKLKSQSNTDRLAKQGNKENREDVCSTDSGSCVSVDNSALHPDSTTHFGGGKRQKLVTADNIDLFEHPFNGVGVRNHPTDGEVRTTVTEGLNFHPVSVTDATDSLFNSQTPNRTAGGNLSTANNTLSMINLLSTSSAAAVMNEYSHPLMFNASSTALLQIGASQPTSLPIKYEVSSTSEQHLPPSCQLTTTLNQSQPQNSLESTNNLEDYILLAETPRLFVPTNVVAIGTAPATVHQIANSNPNSSVQQVGLELGLNHLEVVQPPISSQLQYGNYGKTPPADQTLQPLSPGNVLIHTPATGITSPILKSTWSPIANTLSNGIVQVRTVGAESITQSIASTLSRCLFATPVQPLTCVAHTSMQLECPNIPVSTVSSFQLPLQNASCSTGDETAVTAITAQSNANHMMNQLNGSSAESALLLPDAPEAQFTSGSSQTINRSSCAATNPNNLSWQGVPTSSTETFLKSENVPKTIQDNGAFTEARWNVAPSVLTETANPRTKEIALRSVANAVRPKSDLSSCPVFSSSRTPCSLDEVNQAWKVMWHGGEFPNPEMLDVQNAAKFSSHLLTWRLGLANLWSDVLLRRVAVFAISLLSPICCIPDDQEHFHQSCQRLYQSRFKVEENEVLRSEISVDSPEKTDHLYLTWEDMIWLAQHRFIQCVPVLLINCLANMKGNRSSSSTVPNSKFMPSSPSLPPPSKSIDKDCELSELNKVKFPNQVNRFDSLDSTDRGKPSSTQAEQQQVNQRNVMDEQKMDQSAEARITDETVVHFRCEPGGEVHLSLTKMSSILGTITTGSGNQKTAYPILQYLDAYIAQFGSFLAYKPVLLGTFMALKLTDPVSLGQPSVTGCDEDRLRRMANLHWHFVQVFSEAADCVAMNASRRQSNDGKPVDQPNSKEIAAANSRRAMLQDFMTWSRQFDAAWQNFQVDTAQLARQAVAKSLRGFQIAQGFKALFGGSAADESSQRDMLVQLLTDAIAELSCGEQKQHNRE</sequence>
<keyword evidence="5" id="KW-0238">DNA-binding</keyword>
<dbReference type="GO" id="GO:0000122">
    <property type="term" value="P:negative regulation of transcription by RNA polymerase II"/>
    <property type="evidence" value="ECO:0007669"/>
    <property type="project" value="TreeGrafter"/>
</dbReference>
<dbReference type="EMBL" id="CAXLJL010000822">
    <property type="protein sequence ID" value="CAL5140941.1"/>
    <property type="molecule type" value="Genomic_DNA"/>
</dbReference>
<dbReference type="SMART" id="SM00399">
    <property type="entry name" value="ZnF_C4"/>
    <property type="match status" value="1"/>
</dbReference>
<keyword evidence="2" id="KW-0863">Zinc-finger</keyword>
<dbReference type="GO" id="GO:0004879">
    <property type="term" value="F:nuclear receptor activity"/>
    <property type="evidence" value="ECO:0007669"/>
    <property type="project" value="TreeGrafter"/>
</dbReference>
<keyword evidence="1" id="KW-0479">Metal-binding</keyword>
<dbReference type="PANTHER" id="PTHR24082">
    <property type="entry name" value="NUCLEAR HORMONE RECEPTOR"/>
    <property type="match status" value="1"/>
</dbReference>
<name>A0AAV2TXV8_CALDB</name>
<feature type="region of interest" description="Disordered" evidence="9">
    <location>
        <begin position="1227"/>
        <end position="1264"/>
    </location>
</feature>
<evidence type="ECO:0000256" key="3">
    <source>
        <dbReference type="ARBA" id="ARBA00022833"/>
    </source>
</evidence>
<evidence type="ECO:0000256" key="5">
    <source>
        <dbReference type="ARBA" id="ARBA00023125"/>
    </source>
</evidence>
<dbReference type="PROSITE" id="PS51030">
    <property type="entry name" value="NUCLEAR_REC_DBD_2"/>
    <property type="match status" value="1"/>
</dbReference>
<keyword evidence="4" id="KW-0805">Transcription regulation</keyword>
<dbReference type="PRINTS" id="PR00047">
    <property type="entry name" value="STROIDFINGER"/>
</dbReference>
<dbReference type="SUPFAM" id="SSF57716">
    <property type="entry name" value="Glucocorticoid receptor-like (DNA-binding domain)"/>
    <property type="match status" value="2"/>
</dbReference>
<keyword evidence="7" id="KW-0675">Receptor</keyword>
<feature type="compositionally biased region" description="Polar residues" evidence="9">
    <location>
        <begin position="1239"/>
        <end position="1253"/>
    </location>
</feature>